<sequence>MHRPILLLDFDGTVCLGDDPVRAYADAVADGLDTAAAETLRAGLTAFLETGAGEYLDGYSAVQHLSTGVDAATLAAAYAHSRERLAVGELEVWAPAGLTDFLDRVSAEVVLATNAPQHGVMETLERLGLIGRMDRVFTDAGKPEKMPELVDSLLNTRPPHLLASVGDIWRNDLDAPHRRGAVTAYIDRHGHPRPEATFSASTFQAMYDELLEWSTDPAAFALTHEGQS</sequence>
<comment type="caution">
    <text evidence="1">The sequence shown here is derived from an EMBL/GenBank/DDBJ whole genome shotgun (WGS) entry which is preliminary data.</text>
</comment>
<dbReference type="SUPFAM" id="SSF56784">
    <property type="entry name" value="HAD-like"/>
    <property type="match status" value="1"/>
</dbReference>
<gene>
    <name evidence="1" type="ORF">O4220_18760</name>
</gene>
<dbReference type="InterPro" id="IPR023214">
    <property type="entry name" value="HAD_sf"/>
</dbReference>
<proteinExistence type="predicted"/>
<dbReference type="EMBL" id="JAPWIJ010000008">
    <property type="protein sequence ID" value="MCZ4520556.1"/>
    <property type="molecule type" value="Genomic_DNA"/>
</dbReference>
<protein>
    <recommendedName>
        <fullName evidence="3">Hydrolase</fullName>
    </recommendedName>
</protein>
<dbReference type="RefSeq" id="WP_269607007.1">
    <property type="nucleotide sequence ID" value="NZ_JAPWIJ010000008.1"/>
</dbReference>
<dbReference type="Gene3D" id="3.40.50.1000">
    <property type="entry name" value="HAD superfamily/HAD-like"/>
    <property type="match status" value="1"/>
</dbReference>
<evidence type="ECO:0000313" key="2">
    <source>
        <dbReference type="Proteomes" id="UP001081071"/>
    </source>
</evidence>
<evidence type="ECO:0000313" key="1">
    <source>
        <dbReference type="EMBL" id="MCZ4520556.1"/>
    </source>
</evidence>
<evidence type="ECO:0008006" key="3">
    <source>
        <dbReference type="Google" id="ProtNLM"/>
    </source>
</evidence>
<organism evidence="1 2">
    <name type="scientific">Rhodococcus ruber</name>
    <dbReference type="NCBI Taxonomy" id="1830"/>
    <lineage>
        <taxon>Bacteria</taxon>
        <taxon>Bacillati</taxon>
        <taxon>Actinomycetota</taxon>
        <taxon>Actinomycetes</taxon>
        <taxon>Mycobacteriales</taxon>
        <taxon>Nocardiaceae</taxon>
        <taxon>Rhodococcus</taxon>
    </lineage>
</organism>
<keyword evidence="2" id="KW-1185">Reference proteome</keyword>
<accession>A0ABT4MHV0</accession>
<reference evidence="1" key="1">
    <citation type="submission" date="2022-12" db="EMBL/GenBank/DDBJ databases">
        <authorList>
            <person name="Krivoruchko A.V."/>
            <person name="Elkin A."/>
        </authorList>
    </citation>
    <scope>NUCLEOTIDE SEQUENCE</scope>
    <source>
        <strain evidence="1">IEGM 1391</strain>
    </source>
</reference>
<dbReference type="InterPro" id="IPR036412">
    <property type="entry name" value="HAD-like_sf"/>
</dbReference>
<dbReference type="Proteomes" id="UP001081071">
    <property type="component" value="Unassembled WGS sequence"/>
</dbReference>
<name>A0ABT4MHV0_9NOCA</name>